<dbReference type="Proteomes" id="UP001472677">
    <property type="component" value="Unassembled WGS sequence"/>
</dbReference>
<reference evidence="1 2" key="1">
    <citation type="journal article" date="2024" name="G3 (Bethesda)">
        <title>Genome assembly of Hibiscus sabdariffa L. provides insights into metabolisms of medicinal natural products.</title>
        <authorList>
            <person name="Kim T."/>
        </authorList>
    </citation>
    <scope>NUCLEOTIDE SEQUENCE [LARGE SCALE GENOMIC DNA]</scope>
    <source>
        <strain evidence="1">TK-2024</strain>
        <tissue evidence="1">Old leaves</tissue>
    </source>
</reference>
<proteinExistence type="predicted"/>
<comment type="caution">
    <text evidence="1">The sequence shown here is derived from an EMBL/GenBank/DDBJ whole genome shotgun (WGS) entry which is preliminary data.</text>
</comment>
<name>A0ABR2D9P6_9ROSI</name>
<dbReference type="PANTHER" id="PTHR48200:SF1">
    <property type="entry name" value="AMINOTRANSFERASE-LIKE PLANT MOBILE DOMAIN-CONTAINING PROTEIN"/>
    <property type="match status" value="1"/>
</dbReference>
<organism evidence="1 2">
    <name type="scientific">Hibiscus sabdariffa</name>
    <name type="common">roselle</name>
    <dbReference type="NCBI Taxonomy" id="183260"/>
    <lineage>
        <taxon>Eukaryota</taxon>
        <taxon>Viridiplantae</taxon>
        <taxon>Streptophyta</taxon>
        <taxon>Embryophyta</taxon>
        <taxon>Tracheophyta</taxon>
        <taxon>Spermatophyta</taxon>
        <taxon>Magnoliopsida</taxon>
        <taxon>eudicotyledons</taxon>
        <taxon>Gunneridae</taxon>
        <taxon>Pentapetalae</taxon>
        <taxon>rosids</taxon>
        <taxon>malvids</taxon>
        <taxon>Malvales</taxon>
        <taxon>Malvaceae</taxon>
        <taxon>Malvoideae</taxon>
        <taxon>Hibiscus</taxon>
    </lineage>
</organism>
<keyword evidence="2" id="KW-1185">Reference proteome</keyword>
<evidence type="ECO:0000313" key="2">
    <source>
        <dbReference type="Proteomes" id="UP001472677"/>
    </source>
</evidence>
<accession>A0ABR2D9P6</accession>
<evidence type="ECO:0000313" key="1">
    <source>
        <dbReference type="EMBL" id="KAK8533120.1"/>
    </source>
</evidence>
<dbReference type="PANTHER" id="PTHR48200">
    <property type="entry name" value="PROTEIN, PUTATIVE-RELATED"/>
    <property type="match status" value="1"/>
</dbReference>
<sequence length="173" mass="20064">MTLTIEEYTTLLNIPDVEVDKIYTNSTRPKGYSTKIMMITWADKDWERIISRKQQRHIMDNFEVFNLGQQGTKQRRNTFALAICGLVIFPKDIWYGEAPSFDVFENLDKPKVNVTKDLEAQFNIASALLDMDGRELDDPLRHLGDWTQNQEKSLEKNRACTKKATIHILVLAQ</sequence>
<gene>
    <name evidence="1" type="ORF">V6N12_076400</name>
</gene>
<protein>
    <submittedName>
        <fullName evidence="1">Uncharacterized protein</fullName>
    </submittedName>
</protein>
<dbReference type="EMBL" id="JBBPBM010000033">
    <property type="protein sequence ID" value="KAK8533120.1"/>
    <property type="molecule type" value="Genomic_DNA"/>
</dbReference>